<name>A0A914C8M7_9BILA</name>
<evidence type="ECO:0000313" key="3">
    <source>
        <dbReference type="Proteomes" id="UP000887540"/>
    </source>
</evidence>
<feature type="region of interest" description="Disordered" evidence="1">
    <location>
        <begin position="1"/>
        <end position="33"/>
    </location>
</feature>
<dbReference type="WBParaSite" id="ACRNAN_Path_589.g2210.t1">
    <property type="protein sequence ID" value="ACRNAN_Path_589.g2210.t1"/>
    <property type="gene ID" value="ACRNAN_Path_589.g2210"/>
</dbReference>
<dbReference type="InterPro" id="IPR011333">
    <property type="entry name" value="SKP1/BTB/POZ_sf"/>
</dbReference>
<feature type="compositionally biased region" description="Low complexity" evidence="1">
    <location>
        <begin position="504"/>
        <end position="527"/>
    </location>
</feature>
<organism evidence="3 4">
    <name type="scientific">Acrobeloides nanus</name>
    <dbReference type="NCBI Taxonomy" id="290746"/>
    <lineage>
        <taxon>Eukaryota</taxon>
        <taxon>Metazoa</taxon>
        <taxon>Ecdysozoa</taxon>
        <taxon>Nematoda</taxon>
        <taxon>Chromadorea</taxon>
        <taxon>Rhabditida</taxon>
        <taxon>Tylenchina</taxon>
        <taxon>Cephalobomorpha</taxon>
        <taxon>Cephaloboidea</taxon>
        <taxon>Cephalobidae</taxon>
        <taxon>Acrobeloides</taxon>
    </lineage>
</organism>
<dbReference type="SUPFAM" id="SSF54695">
    <property type="entry name" value="POZ domain"/>
    <property type="match status" value="2"/>
</dbReference>
<dbReference type="PANTHER" id="PTHR22744:SF17">
    <property type="entry name" value="BTB DOMAIN-CONTAINING PROTEIN"/>
    <property type="match status" value="1"/>
</dbReference>
<dbReference type="Proteomes" id="UP000887540">
    <property type="component" value="Unplaced"/>
</dbReference>
<evidence type="ECO:0000313" key="4">
    <source>
        <dbReference type="WBParaSite" id="ACRNAN_Path_589.g2210.t1"/>
    </source>
</evidence>
<feature type="region of interest" description="Disordered" evidence="1">
    <location>
        <begin position="434"/>
        <end position="480"/>
    </location>
</feature>
<feature type="compositionally biased region" description="Polar residues" evidence="1">
    <location>
        <begin position="13"/>
        <end position="27"/>
    </location>
</feature>
<dbReference type="Pfam" id="PF00651">
    <property type="entry name" value="BTB"/>
    <property type="match status" value="2"/>
</dbReference>
<evidence type="ECO:0000256" key="1">
    <source>
        <dbReference type="SAM" id="MobiDB-lite"/>
    </source>
</evidence>
<feature type="domain" description="BTB" evidence="2">
    <location>
        <begin position="68"/>
        <end position="161"/>
    </location>
</feature>
<reference evidence="4" key="1">
    <citation type="submission" date="2022-11" db="UniProtKB">
        <authorList>
            <consortium name="WormBaseParasite"/>
        </authorList>
    </citation>
    <scope>IDENTIFICATION</scope>
</reference>
<keyword evidence="3" id="KW-1185">Reference proteome</keyword>
<evidence type="ECO:0000259" key="2">
    <source>
        <dbReference type="SMART" id="SM00225"/>
    </source>
</evidence>
<dbReference type="AlphaFoldDB" id="A0A914C8M7"/>
<accession>A0A914C8M7</accession>
<protein>
    <submittedName>
        <fullName evidence="4">BTB domain-containing protein</fullName>
    </submittedName>
</protein>
<feature type="compositionally biased region" description="Low complexity" evidence="1">
    <location>
        <begin position="458"/>
        <end position="480"/>
    </location>
</feature>
<feature type="region of interest" description="Disordered" evidence="1">
    <location>
        <begin position="504"/>
        <end position="550"/>
    </location>
</feature>
<dbReference type="SMART" id="SM00225">
    <property type="entry name" value="BTB"/>
    <property type="match status" value="2"/>
</dbReference>
<proteinExistence type="predicted"/>
<dbReference type="InterPro" id="IPR000210">
    <property type="entry name" value="BTB/POZ_dom"/>
</dbReference>
<dbReference type="PANTHER" id="PTHR22744">
    <property type="entry name" value="HELIX LOOP HELIX PROTEIN 21-RELATED"/>
    <property type="match status" value="1"/>
</dbReference>
<sequence length="550" mass="62199">MQQLSPYHRRPQLQHQHAIVSTSSQPVSPRRMATSLDEYTTPRRIVEEYRTNLSIDITIDFTRPDAQRTRPLLIDGKRLYVDEHYISVWSPILRSWCIECPDRELILANVQYDHVLELLLAIHPTYKDIDDQTVHILLPLAFDYQMEGLLHRCECFLISHKLPFLEKIWLADRYQLNRLMALLLRELKPTHKLDLTGSRYYGLSDRAKVLLLERMHGSPPPDELPEPPVDMEYFLNSSDLNFAIVRAKTGRAYYVNPYYVAAWSTIFQERMINMNFTEEIYCPCSHDELKAFLMAIYPPQLRISETNIAPILMAACRMESQGLLKKCSQILLSPQTQLSVFVRLSLLDRCKLYDMLDQCLTMVHRPEHLIEMAQQQTYDCLSVRAKSAMMDRFTALVVRPGMQPHVCFRCKHTSKCTEVTWMCPQCKTYSSDYKPTGTQPTQQTQVGTASGAGPGSLTSSTTSQYGQTTTGQYPAAGSQYGQTATGQYGQTTTGQYGQTTTGQYGQTASGQYGQSTTGPYGQTTGGTATIGGTTGTYGTTSTRGSISMHR</sequence>
<dbReference type="Gene3D" id="3.30.710.10">
    <property type="entry name" value="Potassium Channel Kv1.1, Chain A"/>
    <property type="match status" value="2"/>
</dbReference>
<feature type="domain" description="BTB" evidence="2">
    <location>
        <begin position="241"/>
        <end position="335"/>
    </location>
</feature>
<feature type="compositionally biased region" description="Low complexity" evidence="1">
    <location>
        <begin position="435"/>
        <end position="448"/>
    </location>
</feature>